<dbReference type="AlphaFoldDB" id="A0A367R4W8"/>
<evidence type="ECO:0000313" key="1">
    <source>
        <dbReference type="EMBL" id="RCJ31239.1"/>
    </source>
</evidence>
<protein>
    <submittedName>
        <fullName evidence="1">Uncharacterized protein</fullName>
    </submittedName>
</protein>
<sequence length="219" mass="25178">MPDLRPKILLLFLPLLLVVIAFWAGSDYLTKQLLSFSYRTPDKLQADKLLQVLLKLNFTVIDLKIQEEQNFTQVQIKTANSIIKRLELEIPNSKFPEVAIAQKLGLYPQIKKLKRHQEIQIQIPLNLTAIKAEIEKKQGFSFIEVRTANSPLKKLNFALPITEVNMLEVMIAQLLNLSVEDVRQIISYQVKNQSRLKPQPKQRIQIEKAAKTEAISIIN</sequence>
<comment type="caution">
    <text evidence="1">The sequence shown here is derived from an EMBL/GenBank/DDBJ whole genome shotgun (WGS) entry which is preliminary data.</text>
</comment>
<organism evidence="1 2">
    <name type="scientific">Nostoc punctiforme NIES-2108</name>
    <dbReference type="NCBI Taxonomy" id="1356359"/>
    <lineage>
        <taxon>Bacteria</taxon>
        <taxon>Bacillati</taxon>
        <taxon>Cyanobacteriota</taxon>
        <taxon>Cyanophyceae</taxon>
        <taxon>Nostocales</taxon>
        <taxon>Nostocaceae</taxon>
        <taxon>Nostoc</taxon>
    </lineage>
</organism>
<name>A0A367R4W8_NOSPU</name>
<reference evidence="1 2" key="1">
    <citation type="submission" date="2016-04" db="EMBL/GenBank/DDBJ databases">
        <authorList>
            <person name="Evans L.H."/>
            <person name="Alamgir A."/>
            <person name="Owens N."/>
            <person name="Weber N.D."/>
            <person name="Virtaneva K."/>
            <person name="Barbian K."/>
            <person name="Babar A."/>
            <person name="Rosenke K."/>
        </authorList>
    </citation>
    <scope>NUCLEOTIDE SEQUENCE [LARGE SCALE GENOMIC DNA]</scope>
    <source>
        <strain evidence="1">NIES-2108</strain>
    </source>
</reference>
<dbReference type="Proteomes" id="UP000252085">
    <property type="component" value="Unassembled WGS sequence"/>
</dbReference>
<proteinExistence type="predicted"/>
<accession>A0A367R4W8</accession>
<dbReference type="EMBL" id="LXQE01000177">
    <property type="protein sequence ID" value="RCJ31239.1"/>
    <property type="molecule type" value="Genomic_DNA"/>
</dbReference>
<evidence type="ECO:0000313" key="2">
    <source>
        <dbReference type="Proteomes" id="UP000252085"/>
    </source>
</evidence>
<gene>
    <name evidence="1" type="ORF">A6769_31265</name>
</gene>